<sequence>VRTELASGGQRAAPLAGGHQFSGRRPRDPERKRVMLLTRGTRGDVQPFVALARGLALAHNCEVIIVTELCFKQFVKDARAGLPEGSLRYLPSGGNTLRKMNRLYTRLALRASERHDLMQALIFSRSEVEWFASEGCFFHWAWQENPDFIVFGFTVTHAAMILSEALQIPVVGFVLQPAQEIPMRGHMANVIDEFLGPGRRILTSPSFTAVLQQLWERCEGRLSLNYLRSSRGLAPAPRDIRDYRLHLNLLKEEGIPMISPINPMVLGLAMAAPGQQGAGSWSPTTSEESCYWPGLTFTDFIFLRLQEDDLDAEVQAFILHARAACRKIVAISFSSMPVGERRVLQIAMEICHGCMPPVALEAERHRPAVIVLIGGQCHDPAPAASWAEADHLQEQGRLLVLRRGVPFGALFPAVDAVLLHGGLGVTSEALQAGTPIICSGPQIMDQRFWAERVAALGCGPKGVPTYGLLSRPSRSERPYVVQLVDKAIEAAERISSSSMPAQRYRGQARLQAGLDCTLMASAGDLDGVNRNAKAVFEAMGVNTASCHFQVEGSILAKAGTIQAKAARDSVSSDLCSKSDGGLQSERRELLEGACTRLRQVVVFHSSLRDQHCNGRAAWQEAPPGQEMSGQYVVAVAHSGGPQSDPVAAAAVEQCASVHCAGLMAAIMPASILLLPVPVALELMAPGDSLARSCGLVSGQGPDGQPPGAAVFLQSSSLPPLLSWLRGWPPAAEVFSAAVAPEVCGVAMAGLAQQALFDLMLALSLTAALLGWGAGGPPHQLQLAVISAWTCYGCVGAVVTGLARSGSGAWLQARWSLPCTIVLAGIGATGALSAYFLSNAGDVDNILPAAGPGRTQRQPSQPAPSRDGYMPVGARSSVPNAVSEQGAASSSSDGRVKGPSRPRGAG</sequence>
<dbReference type="Proteomes" id="UP000626109">
    <property type="component" value="Unassembled WGS sequence"/>
</dbReference>
<dbReference type="SUPFAM" id="SSF53756">
    <property type="entry name" value="UDP-Glycosyltransferase/glycogen phosphorylase"/>
    <property type="match status" value="1"/>
</dbReference>
<keyword evidence="2" id="KW-0812">Transmembrane</keyword>
<feature type="region of interest" description="Disordered" evidence="1">
    <location>
        <begin position="847"/>
        <end position="905"/>
    </location>
</feature>
<keyword evidence="2" id="KW-1133">Transmembrane helix</keyword>
<feature type="transmembrane region" description="Helical" evidence="2">
    <location>
        <begin position="814"/>
        <end position="836"/>
    </location>
</feature>
<reference evidence="3" key="1">
    <citation type="submission" date="2021-02" db="EMBL/GenBank/DDBJ databases">
        <authorList>
            <person name="Dougan E. K."/>
            <person name="Rhodes N."/>
            <person name="Thang M."/>
            <person name="Chan C."/>
        </authorList>
    </citation>
    <scope>NUCLEOTIDE SEQUENCE</scope>
</reference>
<gene>
    <name evidence="3" type="ORF">PGLA2088_LOCUS49315</name>
</gene>
<name>A0A813LSP5_POLGL</name>
<evidence type="ECO:0000256" key="1">
    <source>
        <dbReference type="SAM" id="MobiDB-lite"/>
    </source>
</evidence>
<feature type="compositionally biased region" description="Polar residues" evidence="1">
    <location>
        <begin position="876"/>
        <end position="892"/>
    </location>
</feature>
<organism evidence="3 4">
    <name type="scientific">Polarella glacialis</name>
    <name type="common">Dinoflagellate</name>
    <dbReference type="NCBI Taxonomy" id="89957"/>
    <lineage>
        <taxon>Eukaryota</taxon>
        <taxon>Sar</taxon>
        <taxon>Alveolata</taxon>
        <taxon>Dinophyceae</taxon>
        <taxon>Suessiales</taxon>
        <taxon>Suessiaceae</taxon>
        <taxon>Polarella</taxon>
    </lineage>
</organism>
<comment type="caution">
    <text evidence="3">The sequence shown here is derived from an EMBL/GenBank/DDBJ whole genome shotgun (WGS) entry which is preliminary data.</text>
</comment>
<feature type="region of interest" description="Disordered" evidence="1">
    <location>
        <begin position="1"/>
        <end position="29"/>
    </location>
</feature>
<accession>A0A813LSP5</accession>
<feature type="transmembrane region" description="Helical" evidence="2">
    <location>
        <begin position="754"/>
        <end position="774"/>
    </location>
</feature>
<feature type="non-terminal residue" evidence="3">
    <location>
        <position position="1"/>
    </location>
</feature>
<evidence type="ECO:0000313" key="3">
    <source>
        <dbReference type="EMBL" id="CAE8738716.1"/>
    </source>
</evidence>
<dbReference type="PANTHER" id="PTHR48050:SF13">
    <property type="entry name" value="STEROL 3-BETA-GLUCOSYLTRANSFERASE UGT80A2"/>
    <property type="match status" value="1"/>
</dbReference>
<feature type="transmembrane region" description="Helical" evidence="2">
    <location>
        <begin position="780"/>
        <end position="802"/>
    </location>
</feature>
<evidence type="ECO:0000256" key="2">
    <source>
        <dbReference type="SAM" id="Phobius"/>
    </source>
</evidence>
<proteinExistence type="predicted"/>
<dbReference type="AlphaFoldDB" id="A0A813LSP5"/>
<evidence type="ECO:0008006" key="5">
    <source>
        <dbReference type="Google" id="ProtNLM"/>
    </source>
</evidence>
<dbReference type="EMBL" id="CAJNNW010036986">
    <property type="protein sequence ID" value="CAE8738716.1"/>
    <property type="molecule type" value="Genomic_DNA"/>
</dbReference>
<dbReference type="Gene3D" id="3.40.50.2000">
    <property type="entry name" value="Glycogen Phosphorylase B"/>
    <property type="match status" value="2"/>
</dbReference>
<evidence type="ECO:0000313" key="4">
    <source>
        <dbReference type="Proteomes" id="UP000626109"/>
    </source>
</evidence>
<dbReference type="InterPro" id="IPR050426">
    <property type="entry name" value="Glycosyltransferase_28"/>
</dbReference>
<protein>
    <recommendedName>
        <fullName evidence="5">Glycosyltransferase family 28 N-terminal domain-containing protein</fullName>
    </recommendedName>
</protein>
<keyword evidence="2" id="KW-0472">Membrane</keyword>
<dbReference type="PANTHER" id="PTHR48050">
    <property type="entry name" value="STEROL 3-BETA-GLUCOSYLTRANSFERASE"/>
    <property type="match status" value="1"/>
</dbReference>